<protein>
    <submittedName>
        <fullName evidence="1">Uncharacterized protein</fullName>
    </submittedName>
</protein>
<reference evidence="1" key="1">
    <citation type="submission" date="2023-01" db="EMBL/GenBank/DDBJ databases">
        <title>The growth and conidiation of Purpureocillium lavendulum are regulated by nitrogen source and histone H3K14 acetylation.</title>
        <authorList>
            <person name="Tang P."/>
            <person name="Han J."/>
            <person name="Zhang C."/>
            <person name="Tang P."/>
            <person name="Qi F."/>
            <person name="Zhang K."/>
            <person name="Liang L."/>
        </authorList>
    </citation>
    <scope>NUCLEOTIDE SEQUENCE</scope>
    <source>
        <strain evidence="1">YMF1.00683</strain>
    </source>
</reference>
<organism evidence="1 2">
    <name type="scientific">Purpureocillium lavendulum</name>
    <dbReference type="NCBI Taxonomy" id="1247861"/>
    <lineage>
        <taxon>Eukaryota</taxon>
        <taxon>Fungi</taxon>
        <taxon>Dikarya</taxon>
        <taxon>Ascomycota</taxon>
        <taxon>Pezizomycotina</taxon>
        <taxon>Sordariomycetes</taxon>
        <taxon>Hypocreomycetidae</taxon>
        <taxon>Hypocreales</taxon>
        <taxon>Ophiocordycipitaceae</taxon>
        <taxon>Purpureocillium</taxon>
    </lineage>
</organism>
<accession>A0AB34FDB9</accession>
<dbReference type="Proteomes" id="UP001163105">
    <property type="component" value="Unassembled WGS sequence"/>
</dbReference>
<dbReference type="AlphaFoldDB" id="A0AB34FDB9"/>
<dbReference type="EMBL" id="JAQHRD010000014">
    <property type="protein sequence ID" value="KAJ6437028.1"/>
    <property type="molecule type" value="Genomic_DNA"/>
</dbReference>
<sequence>MTSTAHLVPLARHIAAAASFADLVATIPLPYRDVLHAHLVDKYRFARKHTSVRRQRSAYQSALDRGTCPSVIAAAVQLPQLPFSPAFLTAPEYAVGSAALQTHLTTARHTFLRAAIALKSDELACLSEKLRPDFDTWNRLVIDVAASLAQSSGGSLLQDDAGRIILAGVSSAVRDDFAAVLGACSLYTRHLLPIARDAPFRGVTFASPATSGSSCTYSVPILGLSSLGALPLPCFESFGALVQCSSNGCFT</sequence>
<keyword evidence="2" id="KW-1185">Reference proteome</keyword>
<comment type="caution">
    <text evidence="1">The sequence shown here is derived from an EMBL/GenBank/DDBJ whole genome shotgun (WGS) entry which is preliminary data.</text>
</comment>
<evidence type="ECO:0000313" key="2">
    <source>
        <dbReference type="Proteomes" id="UP001163105"/>
    </source>
</evidence>
<evidence type="ECO:0000313" key="1">
    <source>
        <dbReference type="EMBL" id="KAJ6437028.1"/>
    </source>
</evidence>
<gene>
    <name evidence="1" type="ORF">O9K51_10325</name>
</gene>
<proteinExistence type="predicted"/>
<name>A0AB34FDB9_9HYPO</name>